<dbReference type="Proteomes" id="UP000775686">
    <property type="component" value="Unassembled WGS sequence"/>
</dbReference>
<comment type="subcellular location">
    <subcellularLocation>
        <location evidence="1">Cell membrane</location>
        <topology evidence="1">Multi-pass membrane protein</topology>
    </subcellularLocation>
</comment>
<reference evidence="7 8" key="1">
    <citation type="journal article" date="2021" name="Sci. Rep.">
        <title>The distribution of antibiotic resistance genes in chicken gut microbiota commensals.</title>
        <authorList>
            <person name="Juricova H."/>
            <person name="Matiasovicova J."/>
            <person name="Kubasova T."/>
            <person name="Cejkova D."/>
            <person name="Rychlik I."/>
        </authorList>
    </citation>
    <scope>NUCLEOTIDE SEQUENCE [LARGE SCALE GENOMIC DNA]</scope>
    <source>
        <strain evidence="7 8">An770</strain>
    </source>
</reference>
<evidence type="ECO:0000313" key="7">
    <source>
        <dbReference type="EMBL" id="MBM6744340.1"/>
    </source>
</evidence>
<keyword evidence="2" id="KW-1003">Cell membrane</keyword>
<dbReference type="PANTHER" id="PTHR30250:SF26">
    <property type="entry name" value="PSMA PROTEIN"/>
    <property type="match status" value="1"/>
</dbReference>
<proteinExistence type="predicted"/>
<feature type="transmembrane region" description="Helical" evidence="6">
    <location>
        <begin position="124"/>
        <end position="143"/>
    </location>
</feature>
<feature type="transmembrane region" description="Helical" evidence="6">
    <location>
        <begin position="343"/>
        <end position="366"/>
    </location>
</feature>
<accession>A0ABS2EH72</accession>
<dbReference type="EMBL" id="JACJKH010000013">
    <property type="protein sequence ID" value="MBM6744340.1"/>
    <property type="molecule type" value="Genomic_DNA"/>
</dbReference>
<feature type="transmembrane region" description="Helical" evidence="6">
    <location>
        <begin position="467"/>
        <end position="488"/>
    </location>
</feature>
<evidence type="ECO:0000256" key="6">
    <source>
        <dbReference type="SAM" id="Phobius"/>
    </source>
</evidence>
<keyword evidence="3 6" id="KW-0812">Transmembrane</keyword>
<organism evidence="7 8">
    <name type="scientific">Drancourtella massiliensis</name>
    <dbReference type="NCBI Taxonomy" id="1632013"/>
    <lineage>
        <taxon>Bacteria</taxon>
        <taxon>Bacillati</taxon>
        <taxon>Bacillota</taxon>
        <taxon>Clostridia</taxon>
        <taxon>Eubacteriales</taxon>
        <taxon>Oscillospiraceae</taxon>
        <taxon>Drancourtella</taxon>
    </lineage>
</organism>
<keyword evidence="4 6" id="KW-1133">Transmembrane helix</keyword>
<evidence type="ECO:0000256" key="3">
    <source>
        <dbReference type="ARBA" id="ARBA00022692"/>
    </source>
</evidence>
<keyword evidence="8" id="KW-1185">Reference proteome</keyword>
<evidence type="ECO:0000313" key="8">
    <source>
        <dbReference type="Proteomes" id="UP000775686"/>
    </source>
</evidence>
<dbReference type="RefSeq" id="WP_204864122.1">
    <property type="nucleotide sequence ID" value="NZ_JACJKH010000013.1"/>
</dbReference>
<evidence type="ECO:0000256" key="4">
    <source>
        <dbReference type="ARBA" id="ARBA00022989"/>
    </source>
</evidence>
<feature type="transmembrane region" description="Helical" evidence="6">
    <location>
        <begin position="404"/>
        <end position="427"/>
    </location>
</feature>
<keyword evidence="5 6" id="KW-0472">Membrane</keyword>
<evidence type="ECO:0000256" key="5">
    <source>
        <dbReference type="ARBA" id="ARBA00023136"/>
    </source>
</evidence>
<dbReference type="PANTHER" id="PTHR30250">
    <property type="entry name" value="PST FAMILY PREDICTED COLANIC ACID TRANSPORTER"/>
    <property type="match status" value="1"/>
</dbReference>
<feature type="transmembrane region" description="Helical" evidence="6">
    <location>
        <begin position="51"/>
        <end position="72"/>
    </location>
</feature>
<feature type="transmembrane region" description="Helical" evidence="6">
    <location>
        <begin position="268"/>
        <end position="290"/>
    </location>
</feature>
<feature type="transmembrane region" description="Helical" evidence="6">
    <location>
        <begin position="21"/>
        <end position="39"/>
    </location>
</feature>
<feature type="transmembrane region" description="Helical" evidence="6">
    <location>
        <begin position="92"/>
        <end position="112"/>
    </location>
</feature>
<evidence type="ECO:0000256" key="1">
    <source>
        <dbReference type="ARBA" id="ARBA00004651"/>
    </source>
</evidence>
<gene>
    <name evidence="7" type="ORF">H6A32_08470</name>
</gene>
<feature type="transmembrane region" description="Helical" evidence="6">
    <location>
        <begin position="240"/>
        <end position="262"/>
    </location>
</feature>
<dbReference type="InterPro" id="IPR050833">
    <property type="entry name" value="Poly_Biosynth_Transport"/>
</dbReference>
<feature type="transmembrane region" description="Helical" evidence="6">
    <location>
        <begin position="311"/>
        <end position="331"/>
    </location>
</feature>
<feature type="transmembrane region" description="Helical" evidence="6">
    <location>
        <begin position="439"/>
        <end position="461"/>
    </location>
</feature>
<protein>
    <submittedName>
        <fullName evidence="7">Polysaccharide biosynthesis protein</fullName>
    </submittedName>
</protein>
<comment type="caution">
    <text evidence="7">The sequence shown here is derived from an EMBL/GenBank/DDBJ whole genome shotgun (WGS) entry which is preliminary data.</text>
</comment>
<evidence type="ECO:0000256" key="2">
    <source>
        <dbReference type="ARBA" id="ARBA00022475"/>
    </source>
</evidence>
<feature type="transmembrane region" description="Helical" evidence="6">
    <location>
        <begin position="186"/>
        <end position="206"/>
    </location>
</feature>
<sequence>MKISRTKNASRNIVFGTLLRLYQTICPFVIRTVMIYTLGMEYLGLNSLFTSILQVLNLTELGVGSAMTFSMYKPIVEDDTERICALMRLYKIYYRVIGTVILFLGLVIMPFLPDLISGEVPANINVYVLYILNLFATVFSYWLFAYKNCLVVAHQRTDIQSKVNLFIGTFQYILQAAILFVFRNYYLYLCIALLSQSMINIVTAIITNKLYPKYQAVGKLDKKSVMDINQKVRDLFTAKIGGVVVNSADSIVISAFLGLVVLAQYNNYYYILSAIMGFVSIIFNSCTAGIGNSIITETSDKNYHDFQIFTFIVNWLAGVCVCCFLVLYQPFMTIWVGQENTLSFSIVICFCVYFYVYELNCLYNLYKDSAGIWHEDRFRPLVTALTNLTLNLITVQFWGLYGVILSTVISMVCVGTPWCIYNVFCTVFKRSMKDYLPSLFKHISITAVVALITYTVCNFLPDGGFIFLFLKAIVCAVISNILYLLIYYRNTEFKETVQLVKRMIGRLN</sequence>
<name>A0ABS2EH72_9FIRM</name>